<protein>
    <submittedName>
        <fullName evidence="1">Putative transposase</fullName>
    </submittedName>
</protein>
<name>A3JZ99_SAGS3</name>
<gene>
    <name evidence="1" type="ORF">SSE37_08338</name>
</gene>
<evidence type="ECO:0000313" key="2">
    <source>
        <dbReference type="Proteomes" id="UP000005713"/>
    </source>
</evidence>
<evidence type="ECO:0000313" key="1">
    <source>
        <dbReference type="EMBL" id="EBA09802.1"/>
    </source>
</evidence>
<organism evidence="1 2">
    <name type="scientific">Sagittula stellata (strain ATCC 700073 / DSM 11524 / E-37)</name>
    <dbReference type="NCBI Taxonomy" id="388399"/>
    <lineage>
        <taxon>Bacteria</taxon>
        <taxon>Pseudomonadati</taxon>
        <taxon>Pseudomonadota</taxon>
        <taxon>Alphaproteobacteria</taxon>
        <taxon>Rhodobacterales</taxon>
        <taxon>Roseobacteraceae</taxon>
        <taxon>Sagittula</taxon>
    </lineage>
</organism>
<reference evidence="1 2" key="1">
    <citation type="submission" date="2006-06" db="EMBL/GenBank/DDBJ databases">
        <authorList>
            <person name="Moran M.A."/>
            <person name="Ferriera S."/>
            <person name="Johnson J."/>
            <person name="Kravitz S."/>
            <person name="Beeson K."/>
            <person name="Sutton G."/>
            <person name="Rogers Y.-H."/>
            <person name="Friedman R."/>
            <person name="Frazier M."/>
            <person name="Venter J.C."/>
        </authorList>
    </citation>
    <scope>NUCLEOTIDE SEQUENCE [LARGE SCALE GENOMIC DNA]</scope>
    <source>
        <strain evidence="1 2">E-37</strain>
    </source>
</reference>
<dbReference type="Proteomes" id="UP000005713">
    <property type="component" value="Unassembled WGS sequence"/>
</dbReference>
<keyword evidence="2" id="KW-1185">Reference proteome</keyword>
<proteinExistence type="predicted"/>
<dbReference type="EMBL" id="AAYA01000002">
    <property type="protein sequence ID" value="EBA09802.1"/>
    <property type="molecule type" value="Genomic_DNA"/>
</dbReference>
<sequence length="77" mass="8728">MFKPSILLRKNALFIGSDEGAHAWGILSSNVETCKLDNINVESYLTRILDQIEAKLPRRDYAKLLLWNAPAKLSISR</sequence>
<comment type="caution">
    <text evidence="1">The sequence shown here is derived from an EMBL/GenBank/DDBJ whole genome shotgun (WGS) entry which is preliminary data.</text>
</comment>
<dbReference type="AlphaFoldDB" id="A3JZ99"/>
<accession>A3JZ99</accession>